<protein>
    <submittedName>
        <fullName evidence="2">Uncharacterized protein</fullName>
    </submittedName>
</protein>
<dbReference type="EMBL" id="CP099837">
    <property type="protein sequence ID" value="USY18133.1"/>
    <property type="molecule type" value="Genomic_DNA"/>
</dbReference>
<accession>A0ABY5D4V2</accession>
<dbReference type="InterPro" id="IPR019117">
    <property type="entry name" value="CRISPR-assoc_protein_Cmr3"/>
</dbReference>
<gene>
    <name evidence="2" type="ORF">NE857_22760</name>
</gene>
<dbReference type="Pfam" id="PF09700">
    <property type="entry name" value="Cas_Cmr3"/>
    <property type="match status" value="1"/>
</dbReference>
<keyword evidence="3" id="KW-1185">Reference proteome</keyword>
<evidence type="ECO:0000313" key="3">
    <source>
        <dbReference type="Proteomes" id="UP001055940"/>
    </source>
</evidence>
<name>A0ABY5D4V2_9ACTN</name>
<evidence type="ECO:0000256" key="1">
    <source>
        <dbReference type="SAM" id="MobiDB-lite"/>
    </source>
</evidence>
<feature type="region of interest" description="Disordered" evidence="1">
    <location>
        <begin position="1"/>
        <end position="72"/>
    </location>
</feature>
<dbReference type="Proteomes" id="UP001055940">
    <property type="component" value="Chromosome"/>
</dbReference>
<dbReference type="RefSeq" id="WP_254417594.1">
    <property type="nucleotide sequence ID" value="NZ_BAAAJB010000077.1"/>
</dbReference>
<feature type="compositionally biased region" description="Polar residues" evidence="1">
    <location>
        <begin position="1"/>
        <end position="15"/>
    </location>
</feature>
<sequence>MTSTRSLPPDRTSTPAGHLDPTHTAGPTPSTHSHPLRLSELTRSVHPDQPARLPGPLNSQEHAGPEQRLPSDPVSAYLPLRYVLTDSLAVRTSFDPLRVDSETTVSGRAQRGMLAAALRRAGLEKELTAWVARGEHVRFAPAHPRLEQHARDGVQVVAHPPPAHLYTPGKDGDTLVDVFAPGADRPGVPYRAVRDPLTPDRSLRAAVRTTAERYLGRSRTGETGQAVPFFTTSLDPGQVFEARWQLRGPDHAFLRDLAERIVTVLTDAEGTLTLGGGGTRAHGGVTVGPVRPDRLLSPDRVEWPGADRSRRAGEEVDLLLLSPALLVGEQGQGRPQALVPAVRELLARRLPGTAVAVVAAHVEPVLVGAYHRAYRGPMAQRWAAAPGSVVRLRVERELTTALVRDLEAHPLGERLVDGYGQFALVDPPPPHPEPLPPTSEPITARSEGTVTLPDGRVLPAPAPLPPEPDAELGTLYDELLWNAAAQRVRDHARALAQASALTLAPLTPSLLGRLREVVSHPDRTADEALTALGDTLNGEDGRTAHKILRERAVRALERARLVHPGEQRPVAVHTWLSGLSGGTAAVAWWQRNRPRFAQDPAYAQALAAVDLASPDGLPPTTRESALSAGAEQWERRASARLCLLLVSSWLAEAARVLRTEPDRAGAAQC</sequence>
<proteinExistence type="predicted"/>
<evidence type="ECO:0000313" key="2">
    <source>
        <dbReference type="EMBL" id="USY18133.1"/>
    </source>
</evidence>
<reference evidence="2" key="1">
    <citation type="submission" date="2022-06" db="EMBL/GenBank/DDBJ databases">
        <authorList>
            <person name="Ping M."/>
        </authorList>
    </citation>
    <scope>NUCLEOTIDE SEQUENCE</scope>
    <source>
        <strain evidence="2">JCM11759T</strain>
    </source>
</reference>
<organism evidence="2 3">
    <name type="scientific">Nocardiopsis exhalans</name>
    <dbReference type="NCBI Taxonomy" id="163604"/>
    <lineage>
        <taxon>Bacteria</taxon>
        <taxon>Bacillati</taxon>
        <taxon>Actinomycetota</taxon>
        <taxon>Actinomycetes</taxon>
        <taxon>Streptosporangiales</taxon>
        <taxon>Nocardiopsidaceae</taxon>
        <taxon>Nocardiopsis</taxon>
    </lineage>
</organism>